<dbReference type="InterPro" id="IPR004158">
    <property type="entry name" value="DUF247_pln"/>
</dbReference>
<keyword evidence="1" id="KW-1133">Transmembrane helix</keyword>
<protein>
    <recommendedName>
        <fullName evidence="4">DUF247 domain protein</fullName>
    </recommendedName>
</protein>
<feature type="transmembrane region" description="Helical" evidence="1">
    <location>
        <begin position="424"/>
        <end position="447"/>
    </location>
</feature>
<dbReference type="EMBL" id="PSQE01000005">
    <property type="protein sequence ID" value="RHN57371.1"/>
    <property type="molecule type" value="Genomic_DNA"/>
</dbReference>
<dbReference type="Gramene" id="rna32904">
    <property type="protein sequence ID" value="RHN57371.1"/>
    <property type="gene ID" value="gene32904"/>
</dbReference>
<dbReference type="PANTHER" id="PTHR31170">
    <property type="entry name" value="BNAC04G53230D PROTEIN"/>
    <property type="match status" value="1"/>
</dbReference>
<proteinExistence type="predicted"/>
<gene>
    <name evidence="2" type="ORF">MtrunA17_Chr5g0439641</name>
</gene>
<dbReference type="PANTHER" id="PTHR31170:SF18">
    <property type="entry name" value="(WILD MALAYSIAN BANANA) HYPOTHETICAL PROTEIN"/>
    <property type="match status" value="1"/>
</dbReference>
<dbReference type="Pfam" id="PF03140">
    <property type="entry name" value="DUF247"/>
    <property type="match status" value="1"/>
</dbReference>
<evidence type="ECO:0000313" key="3">
    <source>
        <dbReference type="Proteomes" id="UP000265566"/>
    </source>
</evidence>
<keyword evidence="1" id="KW-0812">Transmembrane</keyword>
<evidence type="ECO:0000256" key="1">
    <source>
        <dbReference type="SAM" id="Phobius"/>
    </source>
</evidence>
<organism evidence="2 3">
    <name type="scientific">Medicago truncatula</name>
    <name type="common">Barrel medic</name>
    <name type="synonym">Medicago tribuloides</name>
    <dbReference type="NCBI Taxonomy" id="3880"/>
    <lineage>
        <taxon>Eukaryota</taxon>
        <taxon>Viridiplantae</taxon>
        <taxon>Streptophyta</taxon>
        <taxon>Embryophyta</taxon>
        <taxon>Tracheophyta</taxon>
        <taxon>Spermatophyta</taxon>
        <taxon>Magnoliopsida</taxon>
        <taxon>eudicotyledons</taxon>
        <taxon>Gunneridae</taxon>
        <taxon>Pentapetalae</taxon>
        <taxon>rosids</taxon>
        <taxon>fabids</taxon>
        <taxon>Fabales</taxon>
        <taxon>Fabaceae</taxon>
        <taxon>Papilionoideae</taxon>
        <taxon>50 kb inversion clade</taxon>
        <taxon>NPAAA clade</taxon>
        <taxon>Hologalegina</taxon>
        <taxon>IRL clade</taxon>
        <taxon>Trifolieae</taxon>
        <taxon>Medicago</taxon>
    </lineage>
</organism>
<evidence type="ECO:0008006" key="4">
    <source>
        <dbReference type="Google" id="ProtNLM"/>
    </source>
</evidence>
<comment type="caution">
    <text evidence="2">The sequence shown here is derived from an EMBL/GenBank/DDBJ whole genome shotgun (WGS) entry which is preliminary data.</text>
</comment>
<accession>A0A396HXR1</accession>
<evidence type="ECO:0000313" key="2">
    <source>
        <dbReference type="EMBL" id="RHN57371.1"/>
    </source>
</evidence>
<reference evidence="3" key="1">
    <citation type="journal article" date="2018" name="Nat. Plants">
        <title>Whole-genome landscape of Medicago truncatula symbiotic genes.</title>
        <authorList>
            <person name="Pecrix Y."/>
            <person name="Staton S.E."/>
            <person name="Sallet E."/>
            <person name="Lelandais-Briere C."/>
            <person name="Moreau S."/>
            <person name="Carrere S."/>
            <person name="Blein T."/>
            <person name="Jardinaud M.F."/>
            <person name="Latrasse D."/>
            <person name="Zouine M."/>
            <person name="Zahm M."/>
            <person name="Kreplak J."/>
            <person name="Mayjonade B."/>
            <person name="Satge C."/>
            <person name="Perez M."/>
            <person name="Cauet S."/>
            <person name="Marande W."/>
            <person name="Chantry-Darmon C."/>
            <person name="Lopez-Roques C."/>
            <person name="Bouchez O."/>
            <person name="Berard A."/>
            <person name="Debelle F."/>
            <person name="Munos S."/>
            <person name="Bendahmane A."/>
            <person name="Berges H."/>
            <person name="Niebel A."/>
            <person name="Buitink J."/>
            <person name="Frugier F."/>
            <person name="Benhamed M."/>
            <person name="Crespi M."/>
            <person name="Gouzy J."/>
            <person name="Gamas P."/>
        </authorList>
    </citation>
    <scope>NUCLEOTIDE SEQUENCE [LARGE SCALE GENOMIC DNA]</scope>
    <source>
        <strain evidence="3">cv. Jemalong A17</strain>
    </source>
</reference>
<keyword evidence="1" id="KW-0472">Membrane</keyword>
<sequence length="455" mass="53164">MELEMKWLDQINEEIKNNGPTIAYEKEQWEKPSIYKVPSQVTELNKNAFKPQAISFGPYHYGEENLKLMEKHKHRALLHFLKRCGKPVELLFQRLNQVAKELKDSYKSLDPIWTNNTPKFIEMMILDGCFILEILKVNYESEILVDYDKNDHVFGEHGKLHLTPYIKRDMLILENQIPMTVLHILTKFETNVEEEDHRESLKEKIIKFLDPWPSRIIKNTSLFKTKIIRLGKCTHLLDLYRKSMIQENASHTTPSLRPPMRNLLNCEEPDEDYIIRSARELQEAGVRFKKSDSRSLKDVSFNRGVLRLPAVKLDDSTKYIFLNLIAFERLHVGAGNEVTSFICFMDTIIDTAQDVPFLSRSGILINALGNDKLVAKLFNSLAKEISMDRNGELDMVMTNMKYYCEKPWKSWRASLIQTYFRNPWAMVSLVAAFFLFALTIIQTIYTVGQFYQKDC</sequence>
<dbReference type="OrthoDB" id="1846188at2759"/>
<dbReference type="AlphaFoldDB" id="A0A396HXR1"/>
<dbReference type="Proteomes" id="UP000265566">
    <property type="component" value="Chromosome 5"/>
</dbReference>
<name>A0A396HXR1_MEDTR</name>